<organism evidence="3 4">
    <name type="scientific">Cinchona calisaya</name>
    <dbReference type="NCBI Taxonomy" id="153742"/>
    <lineage>
        <taxon>Eukaryota</taxon>
        <taxon>Viridiplantae</taxon>
        <taxon>Streptophyta</taxon>
        <taxon>Embryophyta</taxon>
        <taxon>Tracheophyta</taxon>
        <taxon>Spermatophyta</taxon>
        <taxon>Magnoliopsida</taxon>
        <taxon>eudicotyledons</taxon>
        <taxon>Gunneridae</taxon>
        <taxon>Pentapetalae</taxon>
        <taxon>asterids</taxon>
        <taxon>lamiids</taxon>
        <taxon>Gentianales</taxon>
        <taxon>Rubiaceae</taxon>
        <taxon>Cinchonoideae</taxon>
        <taxon>Cinchoneae</taxon>
        <taxon>Cinchona</taxon>
    </lineage>
</organism>
<dbReference type="EMBL" id="JBJUIK010000005">
    <property type="protein sequence ID" value="KAL3526663.1"/>
    <property type="molecule type" value="Genomic_DNA"/>
</dbReference>
<dbReference type="NCBIfam" id="TIGR00756">
    <property type="entry name" value="PPR"/>
    <property type="match status" value="1"/>
</dbReference>
<feature type="repeat" description="PPR" evidence="2">
    <location>
        <begin position="459"/>
        <end position="489"/>
    </location>
</feature>
<evidence type="ECO:0008006" key="5">
    <source>
        <dbReference type="Google" id="ProtNLM"/>
    </source>
</evidence>
<dbReference type="Pfam" id="PF12854">
    <property type="entry name" value="PPR_1"/>
    <property type="match status" value="1"/>
</dbReference>
<proteinExistence type="predicted"/>
<evidence type="ECO:0000256" key="1">
    <source>
        <dbReference type="ARBA" id="ARBA00022737"/>
    </source>
</evidence>
<dbReference type="PANTHER" id="PTHR47003:SF3">
    <property type="entry name" value="SMALL RIBOSOMAL SUBUNIT PROTEIN MS81 (RPPR8)"/>
    <property type="match status" value="1"/>
</dbReference>
<dbReference type="InterPro" id="IPR002885">
    <property type="entry name" value="PPR_rpt"/>
</dbReference>
<accession>A0ABD3A544</accession>
<evidence type="ECO:0000313" key="4">
    <source>
        <dbReference type="Proteomes" id="UP001630127"/>
    </source>
</evidence>
<evidence type="ECO:0000256" key="2">
    <source>
        <dbReference type="PROSITE-ProRule" id="PRU00708"/>
    </source>
</evidence>
<sequence length="654" mass="73960">MRNQWRWLLHLRCHSRSRPLISTLPHSQVNSAAGSIISSSLLSTTTPRFTFNQIQTPTIRFFSSSELAVEAPKDPSDQNQIFVLTDIFSKTQKNNEEIKLELESNQIVITHDLVLNALKHLQSAPDVARRFFKWVSKSENERRLSSKSYNLMLGILLDKGFVKEFWDMVGIMKKKGYGVSKGTFVKASEKFEKDGLTDDGENLRKLYASGSTDNSVENLSSRVCRVIRSEIWGDNVEKLLRELNVEFSSELVSMVVENLGIEANKGLIFFRWVEESGICKHDERTYSAMMRALACEDSSDKFWRVVDEMRNAGFEMDKDTYVGVFERFVKKKMIRDAVDLYEFAMGGLNKPSVQDCTFLLKKIVVGKDLDMDLFSRVVRIFRESGNVFTDSTFDAVLKSLTSVARIGECNEIIKAMEEGGFQLNSTLQSKIAFQLSRGRKHEEASEFMDSREASVSSPDHKTWASLVEGYCLAGDLDESSNSFRKMVEKVGASSTGYALELLVSAYCRKNRAADAYKLVSELINERELQPWHSTYKMLIGMLLAQGGFEEALDVLPLMKNQGYPPFLEPFIEYLSKSGSPDDAIAFSKAMTVKRFPSTSVFLQLFEAYFKAGRYNEAQDFLSTSPRYIRNHADVLNLFCSMKAGDTASATLMAA</sequence>
<dbReference type="Pfam" id="PF01535">
    <property type="entry name" value="PPR"/>
    <property type="match status" value="2"/>
</dbReference>
<keyword evidence="1" id="KW-0677">Repeat</keyword>
<protein>
    <recommendedName>
        <fullName evidence="5">Pentatricopeptide repeat-containing protein</fullName>
    </recommendedName>
</protein>
<name>A0ABD3A544_9GENT</name>
<feature type="repeat" description="PPR" evidence="2">
    <location>
        <begin position="282"/>
        <end position="316"/>
    </location>
</feature>
<dbReference type="InterPro" id="IPR011990">
    <property type="entry name" value="TPR-like_helical_dom_sf"/>
</dbReference>
<dbReference type="Gene3D" id="1.25.40.10">
    <property type="entry name" value="Tetratricopeptide repeat domain"/>
    <property type="match status" value="3"/>
</dbReference>
<dbReference type="PANTHER" id="PTHR47003">
    <property type="entry name" value="OS01G0970900 PROTEIN"/>
    <property type="match status" value="1"/>
</dbReference>
<feature type="repeat" description="PPR" evidence="2">
    <location>
        <begin position="531"/>
        <end position="565"/>
    </location>
</feature>
<dbReference type="Proteomes" id="UP001630127">
    <property type="component" value="Unassembled WGS sequence"/>
</dbReference>
<keyword evidence="4" id="KW-1185">Reference proteome</keyword>
<comment type="caution">
    <text evidence="3">The sequence shown here is derived from an EMBL/GenBank/DDBJ whole genome shotgun (WGS) entry which is preliminary data.</text>
</comment>
<reference evidence="3 4" key="1">
    <citation type="submission" date="2024-11" db="EMBL/GenBank/DDBJ databases">
        <title>A near-complete genome assembly of Cinchona calisaya.</title>
        <authorList>
            <person name="Lian D.C."/>
            <person name="Zhao X.W."/>
            <person name="Wei L."/>
        </authorList>
    </citation>
    <scope>NUCLEOTIDE SEQUENCE [LARGE SCALE GENOMIC DNA]</scope>
    <source>
        <tissue evidence="3">Nenye</tissue>
    </source>
</reference>
<gene>
    <name evidence="3" type="ORF">ACH5RR_011319</name>
</gene>
<dbReference type="InterPro" id="IPR044578">
    <property type="entry name" value="BIR6-like"/>
</dbReference>
<dbReference type="PROSITE" id="PS51375">
    <property type="entry name" value="PPR"/>
    <property type="match status" value="3"/>
</dbReference>
<dbReference type="AlphaFoldDB" id="A0ABD3A544"/>
<evidence type="ECO:0000313" key="3">
    <source>
        <dbReference type="EMBL" id="KAL3526663.1"/>
    </source>
</evidence>